<dbReference type="Pfam" id="PF00797">
    <property type="entry name" value="Acetyltransf_2"/>
    <property type="match status" value="1"/>
</dbReference>
<name>A0A9X0HMZ9_SOLP1</name>
<dbReference type="InterPro" id="IPR038765">
    <property type="entry name" value="Papain-like_cys_pep_sf"/>
</dbReference>
<dbReference type="Proteomes" id="UP000054223">
    <property type="component" value="Unassembled WGS sequence"/>
</dbReference>
<dbReference type="EMBL" id="LNAL01000005">
    <property type="protein sequence ID" value="KUG09026.1"/>
    <property type="molecule type" value="Genomic_DNA"/>
</dbReference>
<protein>
    <submittedName>
        <fullName evidence="3">Acetyltransferase</fullName>
    </submittedName>
</protein>
<comment type="caution">
    <text evidence="3">The sequence shown here is derived from an EMBL/GenBank/DDBJ whole genome shotgun (WGS) entry which is preliminary data.</text>
</comment>
<organism evidence="3 4">
    <name type="scientific">Solirubrum puertoriconensis</name>
    <dbReference type="NCBI Taxonomy" id="1751427"/>
    <lineage>
        <taxon>Bacteria</taxon>
        <taxon>Pseudomonadati</taxon>
        <taxon>Bacteroidota</taxon>
        <taxon>Cytophagia</taxon>
        <taxon>Cytophagales</taxon>
    </lineage>
</organism>
<gene>
    <name evidence="3" type="ORF">ASU33_19575</name>
</gene>
<proteinExistence type="inferred from homology"/>
<comment type="similarity">
    <text evidence="1 2">Belongs to the arylamine N-acetyltransferase family.</text>
</comment>
<evidence type="ECO:0000256" key="2">
    <source>
        <dbReference type="RuleBase" id="RU003452"/>
    </source>
</evidence>
<dbReference type="PANTHER" id="PTHR11786:SF0">
    <property type="entry name" value="ARYLAMINE N-ACETYLTRANSFERASE 4-RELATED"/>
    <property type="match status" value="1"/>
</dbReference>
<reference evidence="3 4" key="1">
    <citation type="submission" date="2015-11" db="EMBL/GenBank/DDBJ databases">
        <title>Solirubrum puertoriconensis gen. nov. an environmental bacteria isolated in Puerto Rico.</title>
        <authorList>
            <person name="Cuebas-Irizarry M.F."/>
            <person name="Montalvo-Rodriguez R."/>
        </authorList>
    </citation>
    <scope>NUCLEOTIDE SEQUENCE [LARGE SCALE GENOMIC DNA]</scope>
    <source>
        <strain evidence="3 4">MC1A</strain>
    </source>
</reference>
<dbReference type="SUPFAM" id="SSF54001">
    <property type="entry name" value="Cysteine proteinases"/>
    <property type="match status" value="1"/>
</dbReference>
<evidence type="ECO:0000256" key="1">
    <source>
        <dbReference type="ARBA" id="ARBA00006547"/>
    </source>
</evidence>
<dbReference type="AlphaFoldDB" id="A0A9X0HMZ9"/>
<dbReference type="OrthoDB" id="7181050at2"/>
<dbReference type="Gene3D" id="2.40.128.150">
    <property type="entry name" value="Cysteine proteinases"/>
    <property type="match status" value="1"/>
</dbReference>
<accession>A0A9X0HMZ9</accession>
<evidence type="ECO:0000313" key="3">
    <source>
        <dbReference type="EMBL" id="KUG09026.1"/>
    </source>
</evidence>
<dbReference type="PRINTS" id="PR01543">
    <property type="entry name" value="ANATRNSFRASE"/>
</dbReference>
<sequence>MNVNQYLTRIQYSGIPRVDLATLEELHLAHLLSVPFENLSIHYGQPIVLDLERVFRKVVEHRRGGFCYELNSLFGWLLQQIGFNVILISAEVCQKDGTFSPPYDHLALLVELDETWLADVGFGDSFRLPLRLNEPGPQRQGATAYQISREGEYYLLRAQNLLDREPHWETQYRFTRQPHPLTDFAGMCHYHQTSPESHFTQKRVCSRATPEGRITLSDQRLIVTRGSRREETVLESEEEFLRALQTHFAITLQPQPHA</sequence>
<keyword evidence="4" id="KW-1185">Reference proteome</keyword>
<dbReference type="GO" id="GO:0016407">
    <property type="term" value="F:acetyltransferase activity"/>
    <property type="evidence" value="ECO:0007669"/>
    <property type="project" value="InterPro"/>
</dbReference>
<dbReference type="Gene3D" id="3.30.2140.10">
    <property type="entry name" value="Arylamine N-acetyltransferase"/>
    <property type="match status" value="1"/>
</dbReference>
<dbReference type="RefSeq" id="WP_059068430.1">
    <property type="nucleotide sequence ID" value="NZ_LNAL01000005.1"/>
</dbReference>
<dbReference type="InterPro" id="IPR001447">
    <property type="entry name" value="Arylamine_N-AcTrfase"/>
</dbReference>
<dbReference type="PANTHER" id="PTHR11786">
    <property type="entry name" value="N-HYDROXYARYLAMINE O-ACETYLTRANSFERASE"/>
    <property type="match status" value="1"/>
</dbReference>
<evidence type="ECO:0000313" key="4">
    <source>
        <dbReference type="Proteomes" id="UP000054223"/>
    </source>
</evidence>